<dbReference type="EMBL" id="BBYR01000022">
    <property type="protein sequence ID" value="GAP35414.1"/>
    <property type="molecule type" value="Genomic_DNA"/>
</dbReference>
<dbReference type="SUPFAM" id="SSF47413">
    <property type="entry name" value="lambda repressor-like DNA-binding domains"/>
    <property type="match status" value="1"/>
</dbReference>
<evidence type="ECO:0000313" key="4">
    <source>
        <dbReference type="Proteomes" id="UP000037660"/>
    </source>
</evidence>
<dbReference type="InterPro" id="IPR010982">
    <property type="entry name" value="Lambda_DNA-bd_dom_sf"/>
</dbReference>
<dbReference type="AlphaFoldDB" id="A0A0K8NYN8"/>
<dbReference type="PROSITE" id="PS50943">
    <property type="entry name" value="HTH_CROC1"/>
    <property type="match status" value="1"/>
</dbReference>
<keyword evidence="4" id="KW-1185">Reference proteome</keyword>
<dbReference type="Pfam" id="PF01381">
    <property type="entry name" value="HTH_3"/>
    <property type="match status" value="1"/>
</dbReference>
<dbReference type="InterPro" id="IPR001387">
    <property type="entry name" value="Cro/C1-type_HTH"/>
</dbReference>
<dbReference type="GO" id="GO:0003677">
    <property type="term" value="F:DNA binding"/>
    <property type="evidence" value="ECO:0007669"/>
    <property type="project" value="InterPro"/>
</dbReference>
<gene>
    <name evidence="3" type="ORF">ISF6_1185</name>
</gene>
<dbReference type="STRING" id="1547922.ISF6_1185"/>
<reference evidence="4" key="1">
    <citation type="submission" date="2015-07" db="EMBL/GenBank/DDBJ databases">
        <title>Discovery of a poly(ethylene terephthalate assimilation.</title>
        <authorList>
            <person name="Yoshida S."/>
            <person name="Hiraga K."/>
            <person name="Takehana T."/>
            <person name="Taniguchi I."/>
            <person name="Yamaji H."/>
            <person name="Maeda Y."/>
            <person name="Toyohara K."/>
            <person name="Miyamoto K."/>
            <person name="Kimura Y."/>
            <person name="Oda K."/>
        </authorList>
    </citation>
    <scope>NUCLEOTIDE SEQUENCE [LARGE SCALE GENOMIC DNA]</scope>
    <source>
        <strain evidence="4">NBRC 110686 / TISTR 2288 / 201-F6</strain>
    </source>
</reference>
<proteinExistence type="predicted"/>
<organism evidence="3 4">
    <name type="scientific">Piscinibacter sakaiensis</name>
    <name type="common">Ideonella sakaiensis</name>
    <dbReference type="NCBI Taxonomy" id="1547922"/>
    <lineage>
        <taxon>Bacteria</taxon>
        <taxon>Pseudomonadati</taxon>
        <taxon>Pseudomonadota</taxon>
        <taxon>Betaproteobacteria</taxon>
        <taxon>Burkholderiales</taxon>
        <taxon>Sphaerotilaceae</taxon>
        <taxon>Piscinibacter</taxon>
    </lineage>
</organism>
<dbReference type="Proteomes" id="UP000037660">
    <property type="component" value="Unassembled WGS sequence"/>
</dbReference>
<feature type="compositionally biased region" description="Low complexity" evidence="1">
    <location>
        <begin position="98"/>
        <end position="113"/>
    </location>
</feature>
<dbReference type="CDD" id="cd00093">
    <property type="entry name" value="HTH_XRE"/>
    <property type="match status" value="1"/>
</dbReference>
<evidence type="ECO:0000313" key="3">
    <source>
        <dbReference type="EMBL" id="GAP35414.1"/>
    </source>
</evidence>
<dbReference type="RefSeq" id="WP_082368102.1">
    <property type="nucleotide sequence ID" value="NZ_BBYR01000022.1"/>
</dbReference>
<sequence>MDYAVQLTSQLKQLLKSLRKSRKMTQADLARRLGVVQSRVADIERDPGAVSVEQLLQVLAMLGAQVVVRETATAPSAASPSIDLEAHAQAKATVTATLTTGTKPAASTPGTPSDGPPDDEPRGQW</sequence>
<protein>
    <recommendedName>
        <fullName evidence="2">HTH cro/C1-type domain-containing protein</fullName>
    </recommendedName>
</protein>
<accession>A0A0K8NYN8</accession>
<feature type="region of interest" description="Disordered" evidence="1">
    <location>
        <begin position="98"/>
        <end position="125"/>
    </location>
</feature>
<dbReference type="Gene3D" id="1.10.260.40">
    <property type="entry name" value="lambda repressor-like DNA-binding domains"/>
    <property type="match status" value="1"/>
</dbReference>
<dbReference type="SMART" id="SM00530">
    <property type="entry name" value="HTH_XRE"/>
    <property type="match status" value="1"/>
</dbReference>
<name>A0A0K8NYN8_PISS1</name>
<evidence type="ECO:0000256" key="1">
    <source>
        <dbReference type="SAM" id="MobiDB-lite"/>
    </source>
</evidence>
<dbReference type="OrthoDB" id="8757559at2"/>
<reference evidence="3 4" key="2">
    <citation type="journal article" date="2016" name="Science">
        <title>A bacterium that degrades and assimilates poly(ethylene terephthalate).</title>
        <authorList>
            <person name="Yoshida S."/>
            <person name="Hiraga K."/>
            <person name="Takehana T."/>
            <person name="Taniguchi I."/>
            <person name="Yamaji H."/>
            <person name="Maeda Y."/>
            <person name="Toyohara K."/>
            <person name="Miyamoto K."/>
            <person name="Kimura Y."/>
            <person name="Oda K."/>
        </authorList>
    </citation>
    <scope>NUCLEOTIDE SEQUENCE [LARGE SCALE GENOMIC DNA]</scope>
    <source>
        <strain evidence="4">NBRC 110686 / TISTR 2288 / 201-F6</strain>
    </source>
</reference>
<comment type="caution">
    <text evidence="3">The sequence shown here is derived from an EMBL/GenBank/DDBJ whole genome shotgun (WGS) entry which is preliminary data.</text>
</comment>
<evidence type="ECO:0000259" key="2">
    <source>
        <dbReference type="PROSITE" id="PS50943"/>
    </source>
</evidence>
<feature type="domain" description="HTH cro/C1-type" evidence="2">
    <location>
        <begin position="15"/>
        <end position="69"/>
    </location>
</feature>